<dbReference type="Proteomes" id="UP000637819">
    <property type="component" value="Chromosome"/>
</dbReference>
<dbReference type="AlphaFoldDB" id="A0A8T8E634"/>
<sequence length="147" mass="15655">MRRSLAFGLGLLMALAPERIVEPAERLAFENPHAGRLRPWTLPIGRLEGLLVAWLAGRRSDGTTVLEPLVAGLGVVLALAPRTALRLGLRTAYENPTELEVKPWVVPATRLAGACYLVAGLFAGRGAAPKDDGRERAAIGESPSADQ</sequence>
<feature type="region of interest" description="Disordered" evidence="1">
    <location>
        <begin position="128"/>
        <end position="147"/>
    </location>
</feature>
<name>A0A8T8E634_9EURY</name>
<dbReference type="GeneID" id="62875354"/>
<dbReference type="RefSeq" id="WP_204749183.1">
    <property type="nucleotide sequence ID" value="NZ_CP069188.1"/>
</dbReference>
<reference evidence="2 3" key="1">
    <citation type="submission" date="2021-01" db="EMBL/GenBank/DDBJ databases">
        <title>Genome Sequence and Methylation Pattern of Haloterrigena salifodinae BOL5-1, An Extremely Halophilic Archaeon from a Bolivian Salt Mine.</title>
        <authorList>
            <person name="DasSarma P."/>
            <person name="Anton B.P."/>
            <person name="DasSarma S.L."/>
            <person name="von Ehrenheim H.A.L."/>
            <person name="Martinez F.L."/>
            <person name="Guzman D."/>
            <person name="Roberts R.J."/>
            <person name="DasSarma S."/>
        </authorList>
    </citation>
    <scope>NUCLEOTIDE SEQUENCE [LARGE SCALE GENOMIC DNA]</scope>
    <source>
        <strain evidence="2 3">BOL5-1</strain>
    </source>
</reference>
<accession>A0A8T8E634</accession>
<feature type="compositionally biased region" description="Basic and acidic residues" evidence="1">
    <location>
        <begin position="128"/>
        <end position="138"/>
    </location>
</feature>
<protein>
    <submittedName>
        <fullName evidence="2">Uncharacterized protein</fullName>
    </submittedName>
</protein>
<dbReference type="OrthoDB" id="260081at2157"/>
<dbReference type="KEGG" id="hsal:JMJ58_09480"/>
<evidence type="ECO:0000313" key="2">
    <source>
        <dbReference type="EMBL" id="QRV17073.1"/>
    </source>
</evidence>
<keyword evidence="3" id="KW-1185">Reference proteome</keyword>
<proteinExistence type="predicted"/>
<gene>
    <name evidence="2" type="ORF">JMJ58_09480</name>
</gene>
<dbReference type="EMBL" id="CP069188">
    <property type="protein sequence ID" value="QRV17073.1"/>
    <property type="molecule type" value="Genomic_DNA"/>
</dbReference>
<evidence type="ECO:0000313" key="3">
    <source>
        <dbReference type="Proteomes" id="UP000637819"/>
    </source>
</evidence>
<organism evidence="2 3">
    <name type="scientific">Haloterrigena salifodinae</name>
    <dbReference type="NCBI Taxonomy" id="2675099"/>
    <lineage>
        <taxon>Archaea</taxon>
        <taxon>Methanobacteriati</taxon>
        <taxon>Methanobacteriota</taxon>
        <taxon>Stenosarchaea group</taxon>
        <taxon>Halobacteria</taxon>
        <taxon>Halobacteriales</taxon>
        <taxon>Natrialbaceae</taxon>
        <taxon>Haloterrigena</taxon>
    </lineage>
</organism>
<evidence type="ECO:0000256" key="1">
    <source>
        <dbReference type="SAM" id="MobiDB-lite"/>
    </source>
</evidence>